<evidence type="ECO:0000256" key="5">
    <source>
        <dbReference type="ARBA" id="ARBA00032186"/>
    </source>
</evidence>
<dbReference type="GO" id="GO:0006749">
    <property type="term" value="P:glutathione metabolic process"/>
    <property type="evidence" value="ECO:0007669"/>
    <property type="project" value="TreeGrafter"/>
</dbReference>
<dbReference type="InterPro" id="IPR036282">
    <property type="entry name" value="Glutathione-S-Trfase_C_sf"/>
</dbReference>
<dbReference type="FunFam" id="3.40.30.10:FF:000123">
    <property type="entry name" value="Glutathione transferase o1"/>
    <property type="match status" value="1"/>
</dbReference>
<dbReference type="FunCoup" id="A0A3P7FNH0">
    <property type="interactions" value="714"/>
</dbReference>
<evidence type="ECO:0000256" key="8">
    <source>
        <dbReference type="ARBA" id="ARBA00048353"/>
    </source>
</evidence>
<dbReference type="PROSITE" id="PS50405">
    <property type="entry name" value="GST_CTER"/>
    <property type="match status" value="1"/>
</dbReference>
<gene>
    <name evidence="12" type="ORF">WBA_LOCUS5488</name>
</gene>
<dbReference type="OrthoDB" id="5800246at2759"/>
<dbReference type="InterPro" id="IPR040079">
    <property type="entry name" value="Glutathione_S-Trfase"/>
</dbReference>
<dbReference type="EC" id="1.20.4.2" evidence="3"/>
<dbReference type="SUPFAM" id="SSF47616">
    <property type="entry name" value="GST C-terminal domain-like"/>
    <property type="match status" value="1"/>
</dbReference>
<keyword evidence="4" id="KW-0560">Oxidoreductase</keyword>
<dbReference type="Pfam" id="PF13417">
    <property type="entry name" value="GST_N_3"/>
    <property type="match status" value="1"/>
</dbReference>
<evidence type="ECO:0000256" key="1">
    <source>
        <dbReference type="ARBA" id="ARBA00011067"/>
    </source>
</evidence>
<evidence type="ECO:0000313" key="13">
    <source>
        <dbReference type="Proteomes" id="UP000270924"/>
    </source>
</evidence>
<dbReference type="SUPFAM" id="SSF52833">
    <property type="entry name" value="Thioredoxin-like"/>
    <property type="match status" value="1"/>
</dbReference>
<dbReference type="InterPro" id="IPR050983">
    <property type="entry name" value="GST_Omega/HSP26"/>
</dbReference>
<reference evidence="12 13" key="1">
    <citation type="submission" date="2018-11" db="EMBL/GenBank/DDBJ databases">
        <authorList>
            <consortium name="Pathogen Informatics"/>
        </authorList>
    </citation>
    <scope>NUCLEOTIDE SEQUENCE [LARGE SCALE GENOMIC DNA]</scope>
</reference>
<comment type="catalytic activity">
    <reaction evidence="7">
        <text>RX + glutathione = an S-substituted glutathione + a halide anion + H(+)</text>
        <dbReference type="Rhea" id="RHEA:16437"/>
        <dbReference type="ChEBI" id="CHEBI:15378"/>
        <dbReference type="ChEBI" id="CHEBI:16042"/>
        <dbReference type="ChEBI" id="CHEBI:17792"/>
        <dbReference type="ChEBI" id="CHEBI:57925"/>
        <dbReference type="ChEBI" id="CHEBI:90779"/>
        <dbReference type="EC" id="2.5.1.18"/>
    </reaction>
</comment>
<dbReference type="Gene3D" id="3.40.30.10">
    <property type="entry name" value="Glutaredoxin"/>
    <property type="match status" value="1"/>
</dbReference>
<dbReference type="EC" id="1.8.5.1" evidence="2"/>
<dbReference type="OMA" id="MWPWCER"/>
<dbReference type="GO" id="GO:0005737">
    <property type="term" value="C:cytoplasm"/>
    <property type="evidence" value="ECO:0007669"/>
    <property type="project" value="InterPro"/>
</dbReference>
<proteinExistence type="inferred from homology"/>
<dbReference type="Gene3D" id="1.20.1050.10">
    <property type="match status" value="1"/>
</dbReference>
<comment type="similarity">
    <text evidence="1">Belongs to the GST superfamily. Omega family.</text>
</comment>
<dbReference type="InParanoid" id="A0A3P7FNH0"/>
<sequence>MIESENGQSAGVFYVHNCILLEAFHYLFAATQLWTLCLSSVNIIVASESVRFASKFLQQGDPEPSSDYITRIYSMRFCPYCDRAIIAAYKKGIQFEVLNINLQNKPDWFLSKHPEGTVPLLEHDGKLVPDSRVIIEYLDDAFPETSILPREPYLRAKQRYDAIKLDSVCSTIQEVSYLTQLSGNTTTLATELAAAEKLLETPFYSGTTPGLPDIILYPFIHRLHVIRQFVRDSFLDDYFPNHFPKLVKWFIKMRTIPETQVVREPERHLKAFLISKAKQNATDFDIHLPGSDIPINRKFLNDSTVQWHNN</sequence>
<dbReference type="GO" id="GO:0045174">
    <property type="term" value="F:glutathione dehydrogenase (ascorbate) activity"/>
    <property type="evidence" value="ECO:0007669"/>
    <property type="project" value="UniProtKB-EC"/>
</dbReference>
<feature type="domain" description="GST C-terminal" evidence="11">
    <location>
        <begin position="151"/>
        <end position="284"/>
    </location>
</feature>
<evidence type="ECO:0000256" key="7">
    <source>
        <dbReference type="ARBA" id="ARBA00047960"/>
    </source>
</evidence>
<dbReference type="EMBL" id="UYWW01002738">
    <property type="protein sequence ID" value="VDM12102.1"/>
    <property type="molecule type" value="Genomic_DNA"/>
</dbReference>
<dbReference type="PANTHER" id="PTHR43968">
    <property type="match status" value="1"/>
</dbReference>
<dbReference type="PANTHER" id="PTHR43968:SF6">
    <property type="entry name" value="GLUTATHIONE S-TRANSFERASE OMEGA"/>
    <property type="match status" value="1"/>
</dbReference>
<evidence type="ECO:0000256" key="6">
    <source>
        <dbReference type="ARBA" id="ARBA00032681"/>
    </source>
</evidence>
<dbReference type="InterPro" id="IPR010987">
    <property type="entry name" value="Glutathione-S-Trfase_C-like"/>
</dbReference>
<comment type="catalytic activity">
    <reaction evidence="9">
        <text>L-dehydroascorbate + 2 glutathione = glutathione disulfide + L-ascorbate</text>
        <dbReference type="Rhea" id="RHEA:24424"/>
        <dbReference type="ChEBI" id="CHEBI:38290"/>
        <dbReference type="ChEBI" id="CHEBI:57925"/>
        <dbReference type="ChEBI" id="CHEBI:58297"/>
        <dbReference type="ChEBI" id="CHEBI:58539"/>
        <dbReference type="EC" id="1.8.5.1"/>
    </reaction>
</comment>
<evidence type="ECO:0000256" key="3">
    <source>
        <dbReference type="ARBA" id="ARBA00013060"/>
    </source>
</evidence>
<evidence type="ECO:0000256" key="9">
    <source>
        <dbReference type="ARBA" id="ARBA00049544"/>
    </source>
</evidence>
<evidence type="ECO:0000259" key="11">
    <source>
        <dbReference type="PROSITE" id="PS50405"/>
    </source>
</evidence>
<keyword evidence="13" id="KW-1185">Reference proteome</keyword>
<dbReference type="AlphaFoldDB" id="A0A3P7FNH0"/>
<evidence type="ECO:0000256" key="2">
    <source>
        <dbReference type="ARBA" id="ARBA00012436"/>
    </source>
</evidence>
<evidence type="ECO:0000256" key="4">
    <source>
        <dbReference type="ARBA" id="ARBA00023002"/>
    </source>
</evidence>
<comment type="catalytic activity">
    <reaction evidence="8">
        <text>methylarsonate + 2 glutathione + H(+) = methylarsonous acid + glutathione disulfide + H2O</text>
        <dbReference type="Rhea" id="RHEA:15969"/>
        <dbReference type="ChEBI" id="CHEBI:15377"/>
        <dbReference type="ChEBI" id="CHEBI:15378"/>
        <dbReference type="ChEBI" id="CHEBI:17826"/>
        <dbReference type="ChEBI" id="CHEBI:33409"/>
        <dbReference type="ChEBI" id="CHEBI:57925"/>
        <dbReference type="ChEBI" id="CHEBI:58297"/>
        <dbReference type="EC" id="1.20.4.2"/>
    </reaction>
</comment>
<name>A0A3P7FNH0_WUCBA</name>
<dbReference type="PROSITE" id="PS50404">
    <property type="entry name" value="GST_NTER"/>
    <property type="match status" value="1"/>
</dbReference>
<dbReference type="InterPro" id="IPR004045">
    <property type="entry name" value="Glutathione_S-Trfase_N"/>
</dbReference>
<dbReference type="PRINTS" id="PR01625">
    <property type="entry name" value="GSTRNSFRASEO"/>
</dbReference>
<accession>A0A3P7FNH0</accession>
<organism evidence="12 13">
    <name type="scientific">Wuchereria bancrofti</name>
    <dbReference type="NCBI Taxonomy" id="6293"/>
    <lineage>
        <taxon>Eukaryota</taxon>
        <taxon>Metazoa</taxon>
        <taxon>Ecdysozoa</taxon>
        <taxon>Nematoda</taxon>
        <taxon>Chromadorea</taxon>
        <taxon>Rhabditida</taxon>
        <taxon>Spirurina</taxon>
        <taxon>Spiruromorpha</taxon>
        <taxon>Filarioidea</taxon>
        <taxon>Onchocercidae</taxon>
        <taxon>Wuchereria</taxon>
    </lineage>
</organism>
<dbReference type="Proteomes" id="UP000270924">
    <property type="component" value="Unassembled WGS sequence"/>
</dbReference>
<dbReference type="GO" id="GO:0004364">
    <property type="term" value="F:glutathione transferase activity"/>
    <property type="evidence" value="ECO:0007669"/>
    <property type="project" value="UniProtKB-EC"/>
</dbReference>
<dbReference type="SFLD" id="SFLDS00019">
    <property type="entry name" value="Glutathione_Transferase_(cytos"/>
    <property type="match status" value="1"/>
</dbReference>
<feature type="domain" description="GST N-terminal" evidence="10">
    <location>
        <begin position="68"/>
        <end position="146"/>
    </location>
</feature>
<evidence type="ECO:0000259" key="10">
    <source>
        <dbReference type="PROSITE" id="PS50404"/>
    </source>
</evidence>
<dbReference type="SFLD" id="SFLDG00358">
    <property type="entry name" value="Main_(cytGST)"/>
    <property type="match status" value="1"/>
</dbReference>
<dbReference type="InterPro" id="IPR005442">
    <property type="entry name" value="GST_omega"/>
</dbReference>
<dbReference type="GO" id="GO:0050610">
    <property type="term" value="F:methylarsonate reductase activity"/>
    <property type="evidence" value="ECO:0007669"/>
    <property type="project" value="UniProtKB-EC"/>
</dbReference>
<evidence type="ECO:0000313" key="12">
    <source>
        <dbReference type="EMBL" id="VDM12102.1"/>
    </source>
</evidence>
<protein>
    <recommendedName>
        <fullName evidence="5">Glutathione-dependent dehydroascorbate reductase</fullName>
        <ecNumber evidence="3">1.20.4.2</ecNumber>
        <ecNumber evidence="2">1.8.5.1</ecNumber>
    </recommendedName>
    <alternativeName>
        <fullName evidence="6">Monomethylarsonic acid reductase</fullName>
    </alternativeName>
</protein>
<dbReference type="InterPro" id="IPR036249">
    <property type="entry name" value="Thioredoxin-like_sf"/>
</dbReference>